<gene>
    <name evidence="3" type="ORF">MDA_GLEAN10009920</name>
</gene>
<dbReference type="GO" id="GO:0016251">
    <property type="term" value="F:RNA polymerase II general transcription initiation factor activity"/>
    <property type="evidence" value="ECO:0007669"/>
    <property type="project" value="InterPro"/>
</dbReference>
<feature type="compositionally biased region" description="Polar residues" evidence="1">
    <location>
        <begin position="178"/>
        <end position="188"/>
    </location>
</feature>
<feature type="domain" description="Zinc knuckle" evidence="2">
    <location>
        <begin position="42"/>
        <end position="83"/>
    </location>
</feature>
<dbReference type="Pfam" id="PF15288">
    <property type="entry name" value="zf-CCHC_6"/>
    <property type="match status" value="1"/>
</dbReference>
<dbReference type="GO" id="GO:0004402">
    <property type="term" value="F:histone acetyltransferase activity"/>
    <property type="evidence" value="ECO:0007669"/>
    <property type="project" value="InterPro"/>
</dbReference>
<feature type="region of interest" description="Disordered" evidence="1">
    <location>
        <begin position="14"/>
        <end position="37"/>
    </location>
</feature>
<dbReference type="EMBL" id="KB111607">
    <property type="protein sequence ID" value="ELK25724.1"/>
    <property type="molecule type" value="Genomic_DNA"/>
</dbReference>
<keyword evidence="3" id="KW-0396">Initiation factor</keyword>
<evidence type="ECO:0000259" key="2">
    <source>
        <dbReference type="Pfam" id="PF15288"/>
    </source>
</evidence>
<dbReference type="GO" id="GO:0051123">
    <property type="term" value="P:RNA polymerase II preinitiation complex assembly"/>
    <property type="evidence" value="ECO:0007669"/>
    <property type="project" value="TreeGrafter"/>
</dbReference>
<dbReference type="GO" id="GO:0005669">
    <property type="term" value="C:transcription factor TFIID complex"/>
    <property type="evidence" value="ECO:0007669"/>
    <property type="project" value="InterPro"/>
</dbReference>
<reference evidence="4" key="1">
    <citation type="journal article" date="2013" name="Science">
        <title>Comparative analysis of bat genomes provides insight into the evolution of flight and immunity.</title>
        <authorList>
            <person name="Zhang G."/>
            <person name="Cowled C."/>
            <person name="Shi Z."/>
            <person name="Huang Z."/>
            <person name="Bishop-Lilly K.A."/>
            <person name="Fang X."/>
            <person name="Wynne J.W."/>
            <person name="Xiong Z."/>
            <person name="Baker M.L."/>
            <person name="Zhao W."/>
            <person name="Tachedjian M."/>
            <person name="Zhu Y."/>
            <person name="Zhou P."/>
            <person name="Jiang X."/>
            <person name="Ng J."/>
            <person name="Yang L."/>
            <person name="Wu L."/>
            <person name="Xiao J."/>
            <person name="Feng Y."/>
            <person name="Chen Y."/>
            <person name="Sun X."/>
            <person name="Zhang Y."/>
            <person name="Marsh G.A."/>
            <person name="Crameri G."/>
            <person name="Broder C.C."/>
            <person name="Frey K.G."/>
            <person name="Wang L.F."/>
            <person name="Wang J."/>
        </authorList>
    </citation>
    <scope>NUCLEOTIDE SEQUENCE [LARGE SCALE GENOMIC DNA]</scope>
</reference>
<evidence type="ECO:0000313" key="4">
    <source>
        <dbReference type="Proteomes" id="UP000010556"/>
    </source>
</evidence>
<dbReference type="GO" id="GO:0017025">
    <property type="term" value="F:TBP-class protein binding"/>
    <property type="evidence" value="ECO:0007669"/>
    <property type="project" value="InterPro"/>
</dbReference>
<feature type="region of interest" description="Disordered" evidence="1">
    <location>
        <begin position="166"/>
        <end position="188"/>
    </location>
</feature>
<name>L5LHB6_MYODS</name>
<dbReference type="PANTHER" id="PTHR13900">
    <property type="entry name" value="TRANSCRIPTION INITIATION FACTOR TFIID"/>
    <property type="match status" value="1"/>
</dbReference>
<organism evidence="3 4">
    <name type="scientific">Myotis davidii</name>
    <name type="common">David's myotis</name>
    <dbReference type="NCBI Taxonomy" id="225400"/>
    <lineage>
        <taxon>Eukaryota</taxon>
        <taxon>Metazoa</taxon>
        <taxon>Chordata</taxon>
        <taxon>Craniata</taxon>
        <taxon>Vertebrata</taxon>
        <taxon>Euteleostomi</taxon>
        <taxon>Mammalia</taxon>
        <taxon>Eutheria</taxon>
        <taxon>Laurasiatheria</taxon>
        <taxon>Chiroptera</taxon>
        <taxon>Yangochiroptera</taxon>
        <taxon>Vespertilionidae</taxon>
        <taxon>Myotis</taxon>
    </lineage>
</organism>
<dbReference type="GO" id="GO:0003743">
    <property type="term" value="F:translation initiation factor activity"/>
    <property type="evidence" value="ECO:0007669"/>
    <property type="project" value="UniProtKB-KW"/>
</dbReference>
<keyword evidence="4" id="KW-1185">Reference proteome</keyword>
<protein>
    <submittedName>
        <fullName evidence="3">Transcription initiation factor TFIID subunit 1</fullName>
    </submittedName>
</protein>
<accession>L5LHB6</accession>
<evidence type="ECO:0000256" key="1">
    <source>
        <dbReference type="SAM" id="MobiDB-lite"/>
    </source>
</evidence>
<dbReference type="InterPro" id="IPR040240">
    <property type="entry name" value="TAF1"/>
</dbReference>
<sequence length="396" mass="44085">MQKEWRRIQEQLRQLKRNQEKEKLKGTPEKKPKELKEHPDLKLKCGVYGAIGHMRTNKCCPLYYQTNAPPSNPVAMTEEQEEELEKTAIHNDNEELIKVEGTKIVLGKQLTESADEVRRKSLVLKFPKQQLPLKKRQRVGTTVHCDYLNRPHKSTHRRRTDLMDSNISYGSHEEPDPKSNTQDTSFSSIGGYEVSEEKMRRKSSNLGQACYARSTCQRMRRTVRISTRFLGTVTWTLMNEASFGPPWSAFPVLKSSVQREKLYQMLLVKCLVKPKARLACSLVTLVTSKQAMLGAACWPCFPAPGSPHVVLGAACLGAAYGLGFPAPQSEQQWLAMLEAACGCACLLPGHHGDSQVGHAGSCLQAAFACSPVAAATAKQAVLCWKLPPPCCQSPPR</sequence>
<feature type="compositionally biased region" description="Basic and acidic residues" evidence="1">
    <location>
        <begin position="17"/>
        <end position="37"/>
    </location>
</feature>
<evidence type="ECO:0000313" key="3">
    <source>
        <dbReference type="EMBL" id="ELK25724.1"/>
    </source>
</evidence>
<dbReference type="Proteomes" id="UP000010556">
    <property type="component" value="Unassembled WGS sequence"/>
</dbReference>
<dbReference type="AlphaFoldDB" id="L5LHB6"/>
<dbReference type="InterPro" id="IPR041670">
    <property type="entry name" value="Znf-CCHC_6"/>
</dbReference>
<proteinExistence type="predicted"/>
<dbReference type="PANTHER" id="PTHR13900:SF0">
    <property type="entry name" value="TRANSCRIPTION INITIATION FACTOR TFIID SUBUNIT 1"/>
    <property type="match status" value="1"/>
</dbReference>
<keyword evidence="3" id="KW-0648">Protein biosynthesis</keyword>